<sequence>MIEIYLFVHPLCTESLAAEKVVLDFVEQADLNIQFKFIPLLNLQSFQSFVDQHPNVCPSFKKRNKLFEAAFSSALDFKAMQLQGKKKGREFLLKLQETLLDDGDCYSKDMVEQTILTINGNLDLFYEDRQTFAVRDSFKQDQEIAKEMGVTKASTLVFFNYTYNQDFGISVHDELSVDLLFELLSFTPERVNEFDIHAQTVSIETKDNEERPFRLVPK</sequence>
<organism evidence="1 2">
    <name type="scientific">Vagococcus coleopterorum</name>
    <dbReference type="NCBI Taxonomy" id="2714946"/>
    <lineage>
        <taxon>Bacteria</taxon>
        <taxon>Bacillati</taxon>
        <taxon>Bacillota</taxon>
        <taxon>Bacilli</taxon>
        <taxon>Lactobacillales</taxon>
        <taxon>Enterococcaceae</taxon>
        <taxon>Vagococcus</taxon>
    </lineage>
</organism>
<gene>
    <name evidence="1" type="ORF">G7081_00820</name>
</gene>
<dbReference type="SUPFAM" id="SSF52833">
    <property type="entry name" value="Thioredoxin-like"/>
    <property type="match status" value="1"/>
</dbReference>
<dbReference type="KEGG" id="vah:G7081_00820"/>
<dbReference type="RefSeq" id="WP_166006516.1">
    <property type="nucleotide sequence ID" value="NZ_CP049886.1"/>
</dbReference>
<proteinExistence type="predicted"/>
<evidence type="ECO:0000313" key="1">
    <source>
        <dbReference type="EMBL" id="QIL45731.1"/>
    </source>
</evidence>
<protein>
    <submittedName>
        <fullName evidence="1">DsbA family protein</fullName>
    </submittedName>
</protein>
<name>A0A6G8AKY5_9ENTE</name>
<dbReference type="Proteomes" id="UP000500890">
    <property type="component" value="Chromosome"/>
</dbReference>
<dbReference type="Pfam" id="PF13743">
    <property type="entry name" value="Thioredoxin_5"/>
    <property type="match status" value="1"/>
</dbReference>
<reference evidence="1 2" key="1">
    <citation type="submission" date="2020-03" db="EMBL/GenBank/DDBJ databases">
        <title>Vagococcus sp. nov., isolated from beetles.</title>
        <authorList>
            <person name="Hyun D.-W."/>
            <person name="Bae J.-W."/>
        </authorList>
    </citation>
    <scope>NUCLEOTIDE SEQUENCE [LARGE SCALE GENOMIC DNA]</scope>
    <source>
        <strain evidence="1 2">HDW17A</strain>
    </source>
</reference>
<keyword evidence="2" id="KW-1185">Reference proteome</keyword>
<dbReference type="InterPro" id="IPR036249">
    <property type="entry name" value="Thioredoxin-like_sf"/>
</dbReference>
<evidence type="ECO:0000313" key="2">
    <source>
        <dbReference type="Proteomes" id="UP000500890"/>
    </source>
</evidence>
<accession>A0A6G8AKY5</accession>
<dbReference type="EMBL" id="CP049886">
    <property type="protein sequence ID" value="QIL45731.1"/>
    <property type="molecule type" value="Genomic_DNA"/>
</dbReference>
<dbReference type="AlphaFoldDB" id="A0A6G8AKY5"/>